<gene>
    <name evidence="2" type="ORF">AWN90_20225</name>
</gene>
<dbReference type="CDD" id="cd03441">
    <property type="entry name" value="R_hydratase_like"/>
    <property type="match status" value="1"/>
</dbReference>
<reference evidence="2 3" key="1">
    <citation type="submission" date="2016-04" db="EMBL/GenBank/DDBJ databases">
        <authorList>
            <person name="Evans L.H."/>
            <person name="Alamgir A."/>
            <person name="Owens N."/>
            <person name="Weber N.D."/>
            <person name="Virtaneva K."/>
            <person name="Barbian K."/>
            <person name="Babar A."/>
            <person name="Rosenke K."/>
        </authorList>
    </citation>
    <scope>NUCLEOTIDE SEQUENCE [LARGE SCALE GENOMIC DNA]</scope>
    <source>
        <strain evidence="2 3">IFM 0406</strain>
    </source>
</reference>
<dbReference type="AlphaFoldDB" id="A0A161WFG8"/>
<feature type="domain" description="FAS1-like dehydratase" evidence="1">
    <location>
        <begin position="11"/>
        <end position="116"/>
    </location>
</feature>
<keyword evidence="3" id="KW-1185">Reference proteome</keyword>
<dbReference type="Proteomes" id="UP000076512">
    <property type="component" value="Unassembled WGS sequence"/>
</dbReference>
<dbReference type="OrthoDB" id="5415111at2"/>
<dbReference type="InterPro" id="IPR016709">
    <property type="entry name" value="HadA-like"/>
</dbReference>
<evidence type="ECO:0000259" key="1">
    <source>
        <dbReference type="Pfam" id="PF13452"/>
    </source>
</evidence>
<organism evidence="2 3">
    <name type="scientific">Nocardia terpenica</name>
    <dbReference type="NCBI Taxonomy" id="455432"/>
    <lineage>
        <taxon>Bacteria</taxon>
        <taxon>Bacillati</taxon>
        <taxon>Actinomycetota</taxon>
        <taxon>Actinomycetes</taxon>
        <taxon>Mycobacteriales</taxon>
        <taxon>Nocardiaceae</taxon>
        <taxon>Nocardia</taxon>
    </lineage>
</organism>
<dbReference type="EMBL" id="LWGR01000003">
    <property type="protein sequence ID" value="KZM75679.1"/>
    <property type="molecule type" value="Genomic_DNA"/>
</dbReference>
<dbReference type="SUPFAM" id="SSF54637">
    <property type="entry name" value="Thioesterase/thiol ester dehydrase-isomerase"/>
    <property type="match status" value="1"/>
</dbReference>
<proteinExistence type="predicted"/>
<dbReference type="Gene3D" id="3.10.129.10">
    <property type="entry name" value="Hotdog Thioesterase"/>
    <property type="match status" value="1"/>
</dbReference>
<comment type="caution">
    <text evidence="2">The sequence shown here is derived from an EMBL/GenBank/DDBJ whole genome shotgun (WGS) entry which is preliminary data.</text>
</comment>
<name>A0A161WFG8_9NOCA</name>
<dbReference type="InterPro" id="IPR029069">
    <property type="entry name" value="HotDog_dom_sf"/>
</dbReference>
<accession>A0A161WFG8</accession>
<protein>
    <recommendedName>
        <fullName evidence="1">FAS1-like dehydratase domain-containing protein</fullName>
    </recommendedName>
</protein>
<dbReference type="PIRSF" id="PIRSF018072">
    <property type="entry name" value="UCP018072"/>
    <property type="match status" value="1"/>
</dbReference>
<sequence length="159" mass="16927">MTVSIRGPERTAAQSYPVATEKVREFAAAIGDDAPIRHDPAVARAAGYPGVVAPPTFSMVVLRPHIEAVATAELGIDPETDAVLHTGQRFVYHRPICAGEHVDCAVTIENRRDTTAPDGARVTKLDLCSRLSVAGELRITVYTAMMVQFGTVGRNGASS</sequence>
<evidence type="ECO:0000313" key="2">
    <source>
        <dbReference type="EMBL" id="KZM75679.1"/>
    </source>
</evidence>
<dbReference type="RefSeq" id="WP_067583501.1">
    <property type="nucleotide sequence ID" value="NZ_JABMCZ010000001.1"/>
</dbReference>
<dbReference type="Pfam" id="PF13452">
    <property type="entry name" value="FAS1_DH_region"/>
    <property type="match status" value="1"/>
</dbReference>
<dbReference type="STRING" id="455432.AWN90_20225"/>
<dbReference type="InterPro" id="IPR039569">
    <property type="entry name" value="FAS1-like_DH_region"/>
</dbReference>
<evidence type="ECO:0000313" key="3">
    <source>
        <dbReference type="Proteomes" id="UP000076512"/>
    </source>
</evidence>